<feature type="binding site" evidence="9">
    <location>
        <position position="239"/>
    </location>
    <ligand>
        <name>Mg(2+)</name>
        <dbReference type="ChEBI" id="CHEBI:18420"/>
        <label>2</label>
    </ligand>
</feature>
<dbReference type="HAMAP" id="MF_02095">
    <property type="entry name" value="CysQ"/>
    <property type="match status" value="1"/>
</dbReference>
<dbReference type="GO" id="GO:0000103">
    <property type="term" value="P:sulfate assimilation"/>
    <property type="evidence" value="ECO:0007669"/>
    <property type="project" value="TreeGrafter"/>
</dbReference>
<feature type="binding site" evidence="9">
    <location>
        <begin position="114"/>
        <end position="117"/>
    </location>
    <ligand>
        <name>substrate</name>
    </ligand>
</feature>
<dbReference type="InterPro" id="IPR006240">
    <property type="entry name" value="CysQ"/>
</dbReference>
<keyword evidence="7 9" id="KW-0460">Magnesium</keyword>
<dbReference type="Pfam" id="PF00459">
    <property type="entry name" value="Inositol_P"/>
    <property type="match status" value="1"/>
</dbReference>
<dbReference type="Proteomes" id="UP000254258">
    <property type="component" value="Unassembled WGS sequence"/>
</dbReference>
<dbReference type="PANTHER" id="PTHR43028">
    <property type="entry name" value="3'(2'),5'-BISPHOSPHATE NUCLEOTIDASE 1"/>
    <property type="match status" value="1"/>
</dbReference>
<evidence type="ECO:0000256" key="4">
    <source>
        <dbReference type="ARBA" id="ARBA00022519"/>
    </source>
</evidence>
<feature type="binding site" evidence="9">
    <location>
        <position position="92"/>
    </location>
    <ligand>
        <name>substrate</name>
    </ligand>
</feature>
<dbReference type="NCBIfam" id="TIGR01331">
    <property type="entry name" value="bisphos_cysQ"/>
    <property type="match status" value="1"/>
</dbReference>
<feature type="binding site" evidence="10">
    <location>
        <position position="239"/>
    </location>
    <ligand>
        <name>Mg(2+)</name>
        <dbReference type="ChEBI" id="CHEBI:18420"/>
        <label>1</label>
        <note>catalytic</note>
    </ligand>
</feature>
<keyword evidence="4 9" id="KW-0997">Cell inner membrane</keyword>
<comment type="subcellular location">
    <subcellularLocation>
        <location evidence="9">Cell inner membrane</location>
        <topology evidence="9">Peripheral membrane protein</topology>
        <orientation evidence="9">Cytoplasmic side</orientation>
    </subcellularLocation>
</comment>
<feature type="binding site" evidence="9">
    <location>
        <position position="239"/>
    </location>
    <ligand>
        <name>substrate</name>
    </ligand>
</feature>
<dbReference type="PROSITE" id="PS00629">
    <property type="entry name" value="IMP_1"/>
    <property type="match status" value="1"/>
</dbReference>
<protein>
    <recommendedName>
        <fullName evidence="9">3'(2'),5'-bisphosphate nucleotidase CysQ</fullName>
        <ecNumber evidence="9">3.1.3.7</ecNumber>
    </recommendedName>
    <alternativeName>
        <fullName evidence="9">3'(2'),5-bisphosphonucleoside 3'(2')-phosphohydrolase</fullName>
    </alternativeName>
    <alternativeName>
        <fullName evidence="9">3'-phosphoadenosine 5'-phosphate phosphatase</fullName>
        <shortName evidence="9">PAP phosphatase</shortName>
    </alternativeName>
</protein>
<evidence type="ECO:0000256" key="8">
    <source>
        <dbReference type="ARBA" id="ARBA00023136"/>
    </source>
</evidence>
<feature type="binding site" evidence="10">
    <location>
        <position position="112"/>
    </location>
    <ligand>
        <name>Mg(2+)</name>
        <dbReference type="ChEBI" id="CHEBI:18420"/>
        <label>1</label>
        <note>catalytic</note>
    </ligand>
</feature>
<feature type="binding site" evidence="9">
    <location>
        <position position="114"/>
    </location>
    <ligand>
        <name>Mg(2+)</name>
        <dbReference type="ChEBI" id="CHEBI:18420"/>
        <label>1</label>
    </ligand>
</feature>
<keyword evidence="5 9" id="KW-0479">Metal-binding</keyword>
<comment type="similarity">
    <text evidence="2 9">Belongs to the inositol monophosphatase superfamily. CysQ family.</text>
</comment>
<feature type="binding site" evidence="9">
    <location>
        <position position="92"/>
    </location>
    <ligand>
        <name>Mg(2+)</name>
        <dbReference type="ChEBI" id="CHEBI:18420"/>
        <label>1</label>
    </ligand>
</feature>
<dbReference type="InterPro" id="IPR020550">
    <property type="entry name" value="Inositol_monophosphatase_CS"/>
</dbReference>
<evidence type="ECO:0000256" key="10">
    <source>
        <dbReference type="PIRSR" id="PIRSR600760-2"/>
    </source>
</evidence>
<keyword evidence="8 9" id="KW-0472">Membrane</keyword>
<reference evidence="11 12" key="1">
    <citation type="submission" date="2018-07" db="EMBL/GenBank/DDBJ databases">
        <title>Dyella monticola sp. nov. and Dyella psychrodurans sp. nov. isolated from monsoon evergreen broad-leaved forest soil of Dinghu Mountain, China.</title>
        <authorList>
            <person name="Gao Z."/>
            <person name="Qiu L."/>
        </authorList>
    </citation>
    <scope>NUCLEOTIDE SEQUENCE [LARGE SCALE GENOMIC DNA]</scope>
    <source>
        <strain evidence="11 12">4G-K06</strain>
    </source>
</reference>
<dbReference type="GO" id="GO:0005886">
    <property type="term" value="C:plasma membrane"/>
    <property type="evidence" value="ECO:0007669"/>
    <property type="project" value="UniProtKB-SubCell"/>
</dbReference>
<dbReference type="GO" id="GO:0000287">
    <property type="term" value="F:magnesium ion binding"/>
    <property type="evidence" value="ECO:0007669"/>
    <property type="project" value="UniProtKB-UniRule"/>
</dbReference>
<feature type="binding site" evidence="10">
    <location>
        <position position="114"/>
    </location>
    <ligand>
        <name>Mg(2+)</name>
        <dbReference type="ChEBI" id="CHEBI:18420"/>
        <label>1</label>
        <note>catalytic</note>
    </ligand>
</feature>
<dbReference type="InterPro" id="IPR000760">
    <property type="entry name" value="Inositol_monophosphatase-like"/>
</dbReference>
<dbReference type="Gene3D" id="3.40.190.80">
    <property type="match status" value="1"/>
</dbReference>
<dbReference type="EC" id="3.1.3.7" evidence="9"/>
<dbReference type="PANTHER" id="PTHR43028:SF5">
    <property type="entry name" value="3'(2'),5'-BISPHOSPHATE NUCLEOTIDASE 1"/>
    <property type="match status" value="1"/>
</dbReference>
<dbReference type="FunFam" id="3.30.540.10:FF:000007">
    <property type="entry name" value="3'(2'),5'-bisphosphate nucleotidase CysQ"/>
    <property type="match status" value="1"/>
</dbReference>
<dbReference type="GO" id="GO:0008441">
    <property type="term" value="F:3'(2'),5'-bisphosphate nucleotidase activity"/>
    <property type="evidence" value="ECO:0007669"/>
    <property type="project" value="UniProtKB-UniRule"/>
</dbReference>
<feature type="binding site" evidence="10">
    <location>
        <position position="92"/>
    </location>
    <ligand>
        <name>Mg(2+)</name>
        <dbReference type="ChEBI" id="CHEBI:18420"/>
        <label>1</label>
        <note>catalytic</note>
    </ligand>
</feature>
<evidence type="ECO:0000256" key="2">
    <source>
        <dbReference type="ARBA" id="ARBA00005289"/>
    </source>
</evidence>
<evidence type="ECO:0000313" key="12">
    <source>
        <dbReference type="Proteomes" id="UP000254258"/>
    </source>
</evidence>
<evidence type="ECO:0000313" key="11">
    <source>
        <dbReference type="EMBL" id="RDS84659.1"/>
    </source>
</evidence>
<evidence type="ECO:0000256" key="1">
    <source>
        <dbReference type="ARBA" id="ARBA00001625"/>
    </source>
</evidence>
<feature type="binding site" evidence="9">
    <location>
        <position position="112"/>
    </location>
    <ligand>
        <name>Mg(2+)</name>
        <dbReference type="ChEBI" id="CHEBI:18420"/>
        <label>2</label>
    </ligand>
</feature>
<gene>
    <name evidence="9 11" type="primary">cysQ</name>
    <name evidence="11" type="ORF">DWU98_01445</name>
</gene>
<dbReference type="InterPro" id="IPR050725">
    <property type="entry name" value="CysQ/Inositol_MonoPase"/>
</dbReference>
<proteinExistence type="inferred from homology"/>
<sequence>MSPKAAPLPRFSLRANTLPDACVTHTPDHPLLLDIGLLARRAGDAIMAIYREDFDVEMKSDHSPLTAADLAAQKVIVAGLAELDPVLPVVSEEASQLPWQERHAWSRYWLVDPLDGTREFVKRNGEFTVNIALIENGKPVLGVVLAPVTEELFAAARGYGAWWQVQRDAEWERISTRELANPPVAAGSRSHGGSSELTLRRLLGEEFQLHALGSSLKFCLIARGSADVYLRRGPTSEWDTAAAQCVLEEAGGAVLDLNGVPLHYNRGESLLNPEFLAVGDAGIDWAARLREAGLP</sequence>
<comment type="cofactor">
    <cofactor evidence="9 10">
        <name>Mg(2+)</name>
        <dbReference type="ChEBI" id="CHEBI:18420"/>
    </cofactor>
</comment>
<evidence type="ECO:0000256" key="9">
    <source>
        <dbReference type="HAMAP-Rule" id="MF_02095"/>
    </source>
</evidence>
<dbReference type="AlphaFoldDB" id="A0A370X8B1"/>
<evidence type="ECO:0000256" key="7">
    <source>
        <dbReference type="ARBA" id="ARBA00022842"/>
    </source>
</evidence>
<dbReference type="OrthoDB" id="9785695at2"/>
<dbReference type="Gene3D" id="3.30.540.10">
    <property type="entry name" value="Fructose-1,6-Bisphosphatase, subunit A, domain 1"/>
    <property type="match status" value="1"/>
</dbReference>
<organism evidence="11 12">
    <name type="scientific">Dyella monticola</name>
    <dbReference type="NCBI Taxonomy" id="1927958"/>
    <lineage>
        <taxon>Bacteria</taxon>
        <taxon>Pseudomonadati</taxon>
        <taxon>Pseudomonadota</taxon>
        <taxon>Gammaproteobacteria</taxon>
        <taxon>Lysobacterales</taxon>
        <taxon>Rhodanobacteraceae</taxon>
        <taxon>Dyella</taxon>
    </lineage>
</organism>
<dbReference type="CDD" id="cd01638">
    <property type="entry name" value="CysQ"/>
    <property type="match status" value="1"/>
</dbReference>
<evidence type="ECO:0000256" key="3">
    <source>
        <dbReference type="ARBA" id="ARBA00022475"/>
    </source>
</evidence>
<dbReference type="EMBL" id="QRBE01000001">
    <property type="protein sequence ID" value="RDS84659.1"/>
    <property type="molecule type" value="Genomic_DNA"/>
</dbReference>
<dbReference type="InterPro" id="IPR020583">
    <property type="entry name" value="Inositol_monoP_metal-BS"/>
</dbReference>
<accession>A0A370X8B1</accession>
<keyword evidence="12" id="KW-1185">Reference proteome</keyword>
<comment type="caution">
    <text evidence="11">The sequence shown here is derived from an EMBL/GenBank/DDBJ whole genome shotgun (WGS) entry which is preliminary data.</text>
</comment>
<comment type="function">
    <text evidence="9">Converts adenosine-3',5'-bisphosphate (PAP) to AMP.</text>
</comment>
<dbReference type="PRINTS" id="PR00377">
    <property type="entry name" value="IMPHPHTASES"/>
</dbReference>
<dbReference type="GO" id="GO:0046854">
    <property type="term" value="P:phosphatidylinositol phosphate biosynthetic process"/>
    <property type="evidence" value="ECO:0007669"/>
    <property type="project" value="InterPro"/>
</dbReference>
<feature type="binding site" evidence="9">
    <location>
        <position position="115"/>
    </location>
    <ligand>
        <name>Mg(2+)</name>
        <dbReference type="ChEBI" id="CHEBI:18420"/>
        <label>2</label>
    </ligand>
</feature>
<dbReference type="GO" id="GO:0050427">
    <property type="term" value="P:3'-phosphoadenosine 5'-phosphosulfate metabolic process"/>
    <property type="evidence" value="ECO:0007669"/>
    <property type="project" value="TreeGrafter"/>
</dbReference>
<name>A0A370X8B1_9GAMM</name>
<evidence type="ECO:0000256" key="6">
    <source>
        <dbReference type="ARBA" id="ARBA00022801"/>
    </source>
</evidence>
<keyword evidence="3 9" id="KW-1003">Cell membrane</keyword>
<feature type="binding site" evidence="10">
    <location>
        <position position="115"/>
    </location>
    <ligand>
        <name>Mg(2+)</name>
        <dbReference type="ChEBI" id="CHEBI:18420"/>
        <label>1</label>
        <note>catalytic</note>
    </ligand>
</feature>
<keyword evidence="6 9" id="KW-0378">Hydrolase</keyword>
<dbReference type="SUPFAM" id="SSF56655">
    <property type="entry name" value="Carbohydrate phosphatase"/>
    <property type="match status" value="1"/>
</dbReference>
<evidence type="ECO:0000256" key="5">
    <source>
        <dbReference type="ARBA" id="ARBA00022723"/>
    </source>
</evidence>
<feature type="binding site" evidence="9">
    <location>
        <position position="112"/>
    </location>
    <ligand>
        <name>Mg(2+)</name>
        <dbReference type="ChEBI" id="CHEBI:18420"/>
        <label>1</label>
    </ligand>
</feature>
<comment type="catalytic activity">
    <reaction evidence="1 9">
        <text>adenosine 3',5'-bisphosphate + H2O = AMP + phosphate</text>
        <dbReference type="Rhea" id="RHEA:10040"/>
        <dbReference type="ChEBI" id="CHEBI:15377"/>
        <dbReference type="ChEBI" id="CHEBI:43474"/>
        <dbReference type="ChEBI" id="CHEBI:58343"/>
        <dbReference type="ChEBI" id="CHEBI:456215"/>
        <dbReference type="EC" id="3.1.3.7"/>
    </reaction>
</comment>
<dbReference type="PROSITE" id="PS00630">
    <property type="entry name" value="IMP_2"/>
    <property type="match status" value="1"/>
</dbReference>